<dbReference type="InParanoid" id="A0A1Z5RDL5"/>
<feature type="region of interest" description="Disordered" evidence="1">
    <location>
        <begin position="95"/>
        <end position="118"/>
    </location>
</feature>
<dbReference type="AlphaFoldDB" id="A0A1Z5RDL5"/>
<dbReference type="EMBL" id="CM000765">
    <property type="protein sequence ID" value="OQU81476.1"/>
    <property type="molecule type" value="Genomic_DNA"/>
</dbReference>
<sequence length="118" mass="12217">MTGGGVLLSYSGVLLNHHVGSFPTSISPPTSVSILLHHHGGSFPSSTSPSPTLVSGLLPHHGGSFAHINISFPNLMYFSPTTAAPFPTLVSPFLTSTSSSPPRWSPSTTRASFSIGNC</sequence>
<dbReference type="Proteomes" id="UP000000768">
    <property type="component" value="Chromosome 6"/>
</dbReference>
<accession>A0A1Z5RDL5</accession>
<feature type="compositionally biased region" description="Low complexity" evidence="1">
    <location>
        <begin position="95"/>
        <end position="112"/>
    </location>
</feature>
<evidence type="ECO:0000256" key="1">
    <source>
        <dbReference type="SAM" id="MobiDB-lite"/>
    </source>
</evidence>
<proteinExistence type="predicted"/>
<evidence type="ECO:0000313" key="3">
    <source>
        <dbReference type="Proteomes" id="UP000000768"/>
    </source>
</evidence>
<keyword evidence="3" id="KW-1185">Reference proteome</keyword>
<protein>
    <submittedName>
        <fullName evidence="2">Uncharacterized protein</fullName>
    </submittedName>
</protein>
<name>A0A1Z5RDL5_SORBI</name>
<reference evidence="3" key="2">
    <citation type="journal article" date="2018" name="Plant J.">
        <title>The Sorghum bicolor reference genome: improved assembly, gene annotations, a transcriptome atlas, and signatures of genome organization.</title>
        <authorList>
            <person name="McCormick R.F."/>
            <person name="Truong S.K."/>
            <person name="Sreedasyam A."/>
            <person name="Jenkins J."/>
            <person name="Shu S."/>
            <person name="Sims D."/>
            <person name="Kennedy M."/>
            <person name="Amirebrahimi M."/>
            <person name="Weers B.D."/>
            <person name="McKinley B."/>
            <person name="Mattison A."/>
            <person name="Morishige D.T."/>
            <person name="Grimwood J."/>
            <person name="Schmutz J."/>
            <person name="Mullet J.E."/>
        </authorList>
    </citation>
    <scope>NUCLEOTIDE SEQUENCE [LARGE SCALE GENOMIC DNA]</scope>
    <source>
        <strain evidence="3">cv. BTx623</strain>
    </source>
</reference>
<gene>
    <name evidence="2" type="ORF">SORBI_3006G064450</name>
</gene>
<organism evidence="2 3">
    <name type="scientific">Sorghum bicolor</name>
    <name type="common">Sorghum</name>
    <name type="synonym">Sorghum vulgare</name>
    <dbReference type="NCBI Taxonomy" id="4558"/>
    <lineage>
        <taxon>Eukaryota</taxon>
        <taxon>Viridiplantae</taxon>
        <taxon>Streptophyta</taxon>
        <taxon>Embryophyta</taxon>
        <taxon>Tracheophyta</taxon>
        <taxon>Spermatophyta</taxon>
        <taxon>Magnoliopsida</taxon>
        <taxon>Liliopsida</taxon>
        <taxon>Poales</taxon>
        <taxon>Poaceae</taxon>
        <taxon>PACMAD clade</taxon>
        <taxon>Panicoideae</taxon>
        <taxon>Andropogonodae</taxon>
        <taxon>Andropogoneae</taxon>
        <taxon>Sorghinae</taxon>
        <taxon>Sorghum</taxon>
    </lineage>
</organism>
<reference evidence="2 3" key="1">
    <citation type="journal article" date="2009" name="Nature">
        <title>The Sorghum bicolor genome and the diversification of grasses.</title>
        <authorList>
            <person name="Paterson A.H."/>
            <person name="Bowers J.E."/>
            <person name="Bruggmann R."/>
            <person name="Dubchak I."/>
            <person name="Grimwood J."/>
            <person name="Gundlach H."/>
            <person name="Haberer G."/>
            <person name="Hellsten U."/>
            <person name="Mitros T."/>
            <person name="Poliakov A."/>
            <person name="Schmutz J."/>
            <person name="Spannagl M."/>
            <person name="Tang H."/>
            <person name="Wang X."/>
            <person name="Wicker T."/>
            <person name="Bharti A.K."/>
            <person name="Chapman J."/>
            <person name="Feltus F.A."/>
            <person name="Gowik U."/>
            <person name="Grigoriev I.V."/>
            <person name="Lyons E."/>
            <person name="Maher C.A."/>
            <person name="Martis M."/>
            <person name="Narechania A."/>
            <person name="Otillar R.P."/>
            <person name="Penning B.W."/>
            <person name="Salamov A.A."/>
            <person name="Wang Y."/>
            <person name="Zhang L."/>
            <person name="Carpita N.C."/>
            <person name="Freeling M."/>
            <person name="Gingle A.R."/>
            <person name="Hash C.T."/>
            <person name="Keller B."/>
            <person name="Klein P."/>
            <person name="Kresovich S."/>
            <person name="McCann M.C."/>
            <person name="Ming R."/>
            <person name="Peterson D.G."/>
            <person name="Mehboob-ur-Rahman"/>
            <person name="Ware D."/>
            <person name="Westhoff P."/>
            <person name="Mayer K.F."/>
            <person name="Messing J."/>
            <person name="Rokhsar D.S."/>
        </authorList>
    </citation>
    <scope>NUCLEOTIDE SEQUENCE [LARGE SCALE GENOMIC DNA]</scope>
    <source>
        <strain evidence="3">cv. BTx623</strain>
    </source>
</reference>
<dbReference type="Gramene" id="OQU81476">
    <property type="protein sequence ID" value="OQU81476"/>
    <property type="gene ID" value="SORBI_3006G064450"/>
</dbReference>
<evidence type="ECO:0000313" key="2">
    <source>
        <dbReference type="EMBL" id="OQU81476.1"/>
    </source>
</evidence>